<name>A0A9P9E5M3_9PLEO</name>
<gene>
    <name evidence="2" type="ORF">B0J11DRAFT_225406</name>
</gene>
<reference evidence="2" key="1">
    <citation type="journal article" date="2021" name="Nat. Commun.">
        <title>Genetic determinants of endophytism in the Arabidopsis root mycobiome.</title>
        <authorList>
            <person name="Mesny F."/>
            <person name="Miyauchi S."/>
            <person name="Thiergart T."/>
            <person name="Pickel B."/>
            <person name="Atanasova L."/>
            <person name="Karlsson M."/>
            <person name="Huettel B."/>
            <person name="Barry K.W."/>
            <person name="Haridas S."/>
            <person name="Chen C."/>
            <person name="Bauer D."/>
            <person name="Andreopoulos W."/>
            <person name="Pangilinan J."/>
            <person name="LaButti K."/>
            <person name="Riley R."/>
            <person name="Lipzen A."/>
            <person name="Clum A."/>
            <person name="Drula E."/>
            <person name="Henrissat B."/>
            <person name="Kohler A."/>
            <person name="Grigoriev I.V."/>
            <person name="Martin F.M."/>
            <person name="Hacquard S."/>
        </authorList>
    </citation>
    <scope>NUCLEOTIDE SEQUENCE</scope>
    <source>
        <strain evidence="2">MPI-CAGE-CH-0243</strain>
    </source>
</reference>
<proteinExistence type="predicted"/>
<comment type="caution">
    <text evidence="2">The sequence shown here is derived from an EMBL/GenBank/DDBJ whole genome shotgun (WGS) entry which is preliminary data.</text>
</comment>
<feature type="compositionally biased region" description="Polar residues" evidence="1">
    <location>
        <begin position="87"/>
        <end position="102"/>
    </location>
</feature>
<keyword evidence="3" id="KW-1185">Reference proteome</keyword>
<feature type="compositionally biased region" description="Gly residues" evidence="1">
    <location>
        <begin position="139"/>
        <end position="148"/>
    </location>
</feature>
<dbReference type="EMBL" id="JAGMWT010000003">
    <property type="protein sequence ID" value="KAH7132360.1"/>
    <property type="molecule type" value="Genomic_DNA"/>
</dbReference>
<accession>A0A9P9E5M3</accession>
<sequence length="148" mass="15472">MTTPSPSEFLTFYRRMAAPTTLRTATRTTTSTSSTTLRPVQTTYTRSFSLASPTFKNLSTDSSVSKDQYPDDKHATNKASSGDAHDPQSSNLKAGINSAQKSGTGGHATEGKDSSSGKEAATPEAPDPAIGMQDERGGRGGGELGKPK</sequence>
<dbReference type="Proteomes" id="UP000700596">
    <property type="component" value="Unassembled WGS sequence"/>
</dbReference>
<feature type="compositionally biased region" description="Polar residues" evidence="1">
    <location>
        <begin position="40"/>
        <end position="66"/>
    </location>
</feature>
<evidence type="ECO:0000256" key="1">
    <source>
        <dbReference type="SAM" id="MobiDB-lite"/>
    </source>
</evidence>
<dbReference type="OrthoDB" id="3945172at2759"/>
<feature type="compositionally biased region" description="Low complexity" evidence="1">
    <location>
        <begin position="20"/>
        <end position="39"/>
    </location>
</feature>
<dbReference type="AlphaFoldDB" id="A0A9P9E5M3"/>
<evidence type="ECO:0000313" key="3">
    <source>
        <dbReference type="Proteomes" id="UP000700596"/>
    </source>
</evidence>
<protein>
    <submittedName>
        <fullName evidence="2">Uncharacterized protein</fullName>
    </submittedName>
</protein>
<evidence type="ECO:0000313" key="2">
    <source>
        <dbReference type="EMBL" id="KAH7132360.1"/>
    </source>
</evidence>
<organism evidence="2 3">
    <name type="scientific">Dendryphion nanum</name>
    <dbReference type="NCBI Taxonomy" id="256645"/>
    <lineage>
        <taxon>Eukaryota</taxon>
        <taxon>Fungi</taxon>
        <taxon>Dikarya</taxon>
        <taxon>Ascomycota</taxon>
        <taxon>Pezizomycotina</taxon>
        <taxon>Dothideomycetes</taxon>
        <taxon>Pleosporomycetidae</taxon>
        <taxon>Pleosporales</taxon>
        <taxon>Torulaceae</taxon>
        <taxon>Dendryphion</taxon>
    </lineage>
</organism>
<feature type="region of interest" description="Disordered" evidence="1">
    <location>
        <begin position="20"/>
        <end position="148"/>
    </location>
</feature>